<dbReference type="OrthoDB" id="5454254at2"/>
<dbReference type="STRING" id="1123282.SAMN02745823_01666"/>
<keyword evidence="2" id="KW-1185">Reference proteome</keyword>
<proteinExistence type="predicted"/>
<dbReference type="RefSeq" id="WP_073077670.1">
    <property type="nucleotide sequence ID" value="NZ_FQXV01000005.1"/>
</dbReference>
<gene>
    <name evidence="1" type="ORF">SAMN02745823_01666</name>
</gene>
<reference evidence="1 2" key="1">
    <citation type="submission" date="2016-11" db="EMBL/GenBank/DDBJ databases">
        <authorList>
            <person name="Jaros S."/>
            <person name="Januszkiewicz K."/>
            <person name="Wedrychowicz H."/>
        </authorList>
    </citation>
    <scope>NUCLEOTIDE SEQUENCE [LARGE SCALE GENOMIC DNA]</scope>
    <source>
        <strain evidence="1 2">DSM 10068</strain>
    </source>
</reference>
<protein>
    <submittedName>
        <fullName evidence="1">L-2-amino-thiazoline-4-carboxylic acid hydrolase</fullName>
    </submittedName>
</protein>
<dbReference type="AlphaFoldDB" id="A0A1M5XBS5"/>
<dbReference type="Proteomes" id="UP000183995">
    <property type="component" value="Unassembled WGS sequence"/>
</dbReference>
<evidence type="ECO:0000313" key="2">
    <source>
        <dbReference type="Proteomes" id="UP000183995"/>
    </source>
</evidence>
<keyword evidence="1" id="KW-0378">Hydrolase</keyword>
<evidence type="ECO:0000313" key="1">
    <source>
        <dbReference type="EMBL" id="SHH97018.1"/>
    </source>
</evidence>
<accession>A0A1M5XBS5</accession>
<sequence length="175" mass="19566">MSGEFEKLEAKIALDAPITRDEYKAAVKGAIQARSAVTYFIWKTLKEMYPEADATAVLVRAYEKFGAYSGSKWGDINNAAEALTAQTSKGGYLAFEQEFIACGGDYAQKDFHCCPHIEMFRELGATDEEIKILCRDILSAGDYGNMLPHDGVRLEFKKQIGMGDDHCEYCVYKCR</sequence>
<dbReference type="Pfam" id="PF14196">
    <property type="entry name" value="ATC_hydrolase"/>
    <property type="match status" value="1"/>
</dbReference>
<dbReference type="InterPro" id="IPR026002">
    <property type="entry name" value="ATC_hydrolase-like"/>
</dbReference>
<dbReference type="GO" id="GO:0016787">
    <property type="term" value="F:hydrolase activity"/>
    <property type="evidence" value="ECO:0007669"/>
    <property type="project" value="UniProtKB-KW"/>
</dbReference>
<name>A0A1M5XBS5_9FIRM</name>
<dbReference type="EMBL" id="FQXV01000005">
    <property type="protein sequence ID" value="SHH97018.1"/>
    <property type="molecule type" value="Genomic_DNA"/>
</dbReference>
<organism evidence="1 2">
    <name type="scientific">Sporobacter termitidis DSM 10068</name>
    <dbReference type="NCBI Taxonomy" id="1123282"/>
    <lineage>
        <taxon>Bacteria</taxon>
        <taxon>Bacillati</taxon>
        <taxon>Bacillota</taxon>
        <taxon>Clostridia</taxon>
        <taxon>Eubacteriales</taxon>
        <taxon>Oscillospiraceae</taxon>
        <taxon>Sporobacter</taxon>
    </lineage>
</organism>